<reference evidence="2 3" key="1">
    <citation type="submission" date="2019-10" db="EMBL/GenBank/DDBJ databases">
        <authorList>
            <person name="Wang R."/>
        </authorList>
    </citation>
    <scope>NUCLEOTIDE SEQUENCE [LARGE SCALE GENOMIC DNA]</scope>
    <source>
        <strain evidence="2 3">ATCC 19377</strain>
    </source>
</reference>
<feature type="transmembrane region" description="Helical" evidence="1">
    <location>
        <begin position="12"/>
        <end position="36"/>
    </location>
</feature>
<keyword evidence="1" id="KW-0472">Membrane</keyword>
<dbReference type="AlphaFoldDB" id="A0A5P9XSK9"/>
<name>A0A5P9XSK9_ACITH</name>
<evidence type="ECO:0000313" key="2">
    <source>
        <dbReference type="EMBL" id="QFX96728.1"/>
    </source>
</evidence>
<organism evidence="2 3">
    <name type="scientific">Acidithiobacillus thiooxidans ATCC 19377</name>
    <dbReference type="NCBI Taxonomy" id="637390"/>
    <lineage>
        <taxon>Bacteria</taxon>
        <taxon>Pseudomonadati</taxon>
        <taxon>Pseudomonadota</taxon>
        <taxon>Acidithiobacillia</taxon>
        <taxon>Acidithiobacillales</taxon>
        <taxon>Acidithiobacillaceae</taxon>
        <taxon>Acidithiobacillus</taxon>
    </lineage>
</organism>
<accession>A0A5P9XSK9</accession>
<evidence type="ECO:0000313" key="3">
    <source>
        <dbReference type="Proteomes" id="UP000363590"/>
    </source>
</evidence>
<evidence type="ECO:0000256" key="1">
    <source>
        <dbReference type="SAM" id="Phobius"/>
    </source>
</evidence>
<dbReference type="Proteomes" id="UP000363590">
    <property type="component" value="Chromosome"/>
</dbReference>
<dbReference type="KEGG" id="atx:GCD22_02543"/>
<dbReference type="EMBL" id="CP045571">
    <property type="protein sequence ID" value="QFX96728.1"/>
    <property type="molecule type" value="Genomic_DNA"/>
</dbReference>
<dbReference type="RefSeq" id="WP_139112213.1">
    <property type="nucleotide sequence ID" value="NZ_CP045571.1"/>
</dbReference>
<protein>
    <submittedName>
        <fullName evidence="2">Uncharacterized protein</fullName>
    </submittedName>
</protein>
<keyword evidence="1" id="KW-0812">Transmembrane</keyword>
<sequence>MYGIVHAPVFTALIIIILSSFFIFFCLVAIFAFLNYPISASALKKLDDANKAMAYGYINEHDKPISRMDLMMLHRRYKEQLRIDKASEKQRKIIEAQKSQLERRNI</sequence>
<keyword evidence="1" id="KW-1133">Transmembrane helix</keyword>
<gene>
    <name evidence="2" type="ORF">GCD22_02543</name>
</gene>
<proteinExistence type="predicted"/>
<dbReference type="GeneID" id="60696806"/>